<organism evidence="4 5">
    <name type="scientific">Coccomyxa viridis</name>
    <dbReference type="NCBI Taxonomy" id="1274662"/>
    <lineage>
        <taxon>Eukaryota</taxon>
        <taxon>Viridiplantae</taxon>
        <taxon>Chlorophyta</taxon>
        <taxon>core chlorophytes</taxon>
        <taxon>Trebouxiophyceae</taxon>
        <taxon>Trebouxiophyceae incertae sedis</taxon>
        <taxon>Coccomyxaceae</taxon>
        <taxon>Coccomyxa</taxon>
    </lineage>
</organism>
<evidence type="ECO:0000313" key="5">
    <source>
        <dbReference type="Proteomes" id="UP001497392"/>
    </source>
</evidence>
<dbReference type="Pfam" id="PF05637">
    <property type="entry name" value="Glyco_transf_34"/>
    <property type="match status" value="2"/>
</dbReference>
<reference evidence="4 5" key="1">
    <citation type="submission" date="2024-06" db="EMBL/GenBank/DDBJ databases">
        <authorList>
            <person name="Kraege A."/>
            <person name="Thomma B."/>
        </authorList>
    </citation>
    <scope>NUCLEOTIDE SEQUENCE [LARGE SCALE GENOMIC DNA]</scope>
</reference>
<dbReference type="Proteomes" id="UP001497392">
    <property type="component" value="Unassembled WGS sequence"/>
</dbReference>
<proteinExistence type="inferred from homology"/>
<comment type="similarity">
    <text evidence="1">Belongs to the glycosyltransferase 34 family.</text>
</comment>
<sequence>MDSYADWVRADQEKFRRLQRQDIGTTLCLWQAGNQPYAQCTERINRMYAAKHGYEVQVIASDAVDLEGRAPYWGKLKALQACMQDEDQYVVYLDADAFVMQQHQTLHHLLFSDIDLHVGDHGNEQGMWANVNTGVIILRNTKWSRRFLQQWWEAGAETAFAHNAYYEQTVLQHILQGGLHQTREHVAVYPAHVFNTALDLDLQDSSQHFVMHMMSATAEGRATQCSSVLEQIVNTQAAWCRTQENP</sequence>
<comment type="caution">
    <text evidence="4">The sequence shown here is derived from an EMBL/GenBank/DDBJ whole genome shotgun (WGS) entry which is preliminary data.</text>
</comment>
<evidence type="ECO:0000256" key="1">
    <source>
        <dbReference type="ARBA" id="ARBA00005664"/>
    </source>
</evidence>
<keyword evidence="5" id="KW-1185">Reference proteome</keyword>
<dbReference type="Gene3D" id="3.90.550.10">
    <property type="entry name" value="Spore Coat Polysaccharide Biosynthesis Protein SpsA, Chain A"/>
    <property type="match status" value="1"/>
</dbReference>
<dbReference type="PANTHER" id="PTHR31306:SF4">
    <property type="entry name" value="ALPHA-1,2-GALACTOSYLTRANSFERASE"/>
    <property type="match status" value="1"/>
</dbReference>
<evidence type="ECO:0000256" key="3">
    <source>
        <dbReference type="ARBA" id="ARBA00022679"/>
    </source>
</evidence>
<dbReference type="InterPro" id="IPR008630">
    <property type="entry name" value="Glyco_trans_34"/>
</dbReference>
<keyword evidence="3" id="KW-0808">Transferase</keyword>
<keyword evidence="2" id="KW-0328">Glycosyltransferase</keyword>
<evidence type="ECO:0000256" key="2">
    <source>
        <dbReference type="ARBA" id="ARBA00022676"/>
    </source>
</evidence>
<dbReference type="InterPro" id="IPR029044">
    <property type="entry name" value="Nucleotide-diphossugar_trans"/>
</dbReference>
<gene>
    <name evidence="4" type="primary">g10873</name>
    <name evidence="4" type="ORF">VP750_LOCUS9747</name>
</gene>
<dbReference type="SUPFAM" id="SSF53448">
    <property type="entry name" value="Nucleotide-diphospho-sugar transferases"/>
    <property type="match status" value="1"/>
</dbReference>
<protein>
    <submittedName>
        <fullName evidence="4">G10873 protein</fullName>
    </submittedName>
</protein>
<accession>A0ABP1G6E9</accession>
<dbReference type="EMBL" id="CAXHTA020000017">
    <property type="protein sequence ID" value="CAL5227841.1"/>
    <property type="molecule type" value="Genomic_DNA"/>
</dbReference>
<name>A0ABP1G6E9_9CHLO</name>
<dbReference type="PANTHER" id="PTHR31306">
    <property type="entry name" value="ALPHA-1,6-MANNOSYLTRANSFERASE MNN11-RELATED"/>
    <property type="match status" value="1"/>
</dbReference>
<evidence type="ECO:0000313" key="4">
    <source>
        <dbReference type="EMBL" id="CAL5227841.1"/>
    </source>
</evidence>